<feature type="domain" description="NADP-dependent oxidoreductase" evidence="3">
    <location>
        <begin position="59"/>
        <end position="357"/>
    </location>
</feature>
<keyword evidence="5" id="KW-1185">Reference proteome</keyword>
<dbReference type="InterPro" id="IPR050791">
    <property type="entry name" value="Aldo-Keto_reductase"/>
</dbReference>
<dbReference type="CDD" id="cd19093">
    <property type="entry name" value="AKR_AtPLR-like"/>
    <property type="match status" value="1"/>
</dbReference>
<evidence type="ECO:0000313" key="5">
    <source>
        <dbReference type="Proteomes" id="UP001295423"/>
    </source>
</evidence>
<dbReference type="InterPro" id="IPR036812">
    <property type="entry name" value="NAD(P)_OxRdtase_dom_sf"/>
</dbReference>
<name>A0AAD2PV56_9STRA</name>
<keyword evidence="1" id="KW-0560">Oxidoreductase</keyword>
<dbReference type="PRINTS" id="PR00069">
    <property type="entry name" value="ALDKETRDTASE"/>
</dbReference>
<proteinExistence type="predicted"/>
<accession>A0AAD2PV56</accession>
<dbReference type="GO" id="GO:0005737">
    <property type="term" value="C:cytoplasm"/>
    <property type="evidence" value="ECO:0007669"/>
    <property type="project" value="TreeGrafter"/>
</dbReference>
<dbReference type="GO" id="GO:0016491">
    <property type="term" value="F:oxidoreductase activity"/>
    <property type="evidence" value="ECO:0007669"/>
    <property type="project" value="UniProtKB-KW"/>
</dbReference>
<dbReference type="InterPro" id="IPR020471">
    <property type="entry name" value="AKR"/>
</dbReference>
<evidence type="ECO:0000259" key="3">
    <source>
        <dbReference type="Pfam" id="PF00248"/>
    </source>
</evidence>
<dbReference type="Proteomes" id="UP001295423">
    <property type="component" value="Unassembled WGS sequence"/>
</dbReference>
<keyword evidence="2" id="KW-0732">Signal</keyword>
<dbReference type="Pfam" id="PF00248">
    <property type="entry name" value="Aldo_ket_red"/>
    <property type="match status" value="1"/>
</dbReference>
<organism evidence="4 5">
    <name type="scientific">Cylindrotheca closterium</name>
    <dbReference type="NCBI Taxonomy" id="2856"/>
    <lineage>
        <taxon>Eukaryota</taxon>
        <taxon>Sar</taxon>
        <taxon>Stramenopiles</taxon>
        <taxon>Ochrophyta</taxon>
        <taxon>Bacillariophyta</taxon>
        <taxon>Bacillariophyceae</taxon>
        <taxon>Bacillariophycidae</taxon>
        <taxon>Bacillariales</taxon>
        <taxon>Bacillariaceae</taxon>
        <taxon>Cylindrotheca</taxon>
    </lineage>
</organism>
<evidence type="ECO:0000313" key="4">
    <source>
        <dbReference type="EMBL" id="CAJ1954003.1"/>
    </source>
</evidence>
<dbReference type="PANTHER" id="PTHR43625">
    <property type="entry name" value="AFLATOXIN B1 ALDEHYDE REDUCTASE"/>
    <property type="match status" value="1"/>
</dbReference>
<dbReference type="InterPro" id="IPR023210">
    <property type="entry name" value="NADP_OxRdtase_dom"/>
</dbReference>
<sequence length="374" mass="40713">MKLYMLSLVLSLDLEPTNGLQNLFSGWGKEKNPFVSIITSAQPSPMRKRVDLGTLSVSPMGLGTLNLPLDTEVDEETTGVIKMVQKCGVNLVDTAEAYGFGKSESLLQNACKSAGLSIGTQVDDPNVIAAATKFAPVPWRTESQTVVDACKASASRLGVEQIPLYQIHWPDLIQPFKAFGRENRKDEIYWEGLAECYNSGLAANVGVSNYGPETLLRAQEALSKKGVPIVSNQINLSLMRYRSSEKTLQVCEDLGIKVLSYFPLANGLLAGKYSVDTPPSFPKSLTMKKYYEDAEPVLVIMRRIAAEKQKTVAQVAINWVMCKNAIPIPGARSASMARDNFGAMGWALSPEEVAELEYAASLVAEFSNGGFELV</sequence>
<feature type="chain" id="PRO_5042171908" description="NADP-dependent oxidoreductase domain-containing protein" evidence="2">
    <location>
        <begin position="20"/>
        <end position="374"/>
    </location>
</feature>
<evidence type="ECO:0000256" key="2">
    <source>
        <dbReference type="SAM" id="SignalP"/>
    </source>
</evidence>
<feature type="signal peptide" evidence="2">
    <location>
        <begin position="1"/>
        <end position="19"/>
    </location>
</feature>
<gene>
    <name evidence="4" type="ORF">CYCCA115_LOCUS14601</name>
</gene>
<comment type="caution">
    <text evidence="4">The sequence shown here is derived from an EMBL/GenBank/DDBJ whole genome shotgun (WGS) entry which is preliminary data.</text>
</comment>
<reference evidence="4" key="1">
    <citation type="submission" date="2023-08" db="EMBL/GenBank/DDBJ databases">
        <authorList>
            <person name="Audoor S."/>
            <person name="Bilcke G."/>
        </authorList>
    </citation>
    <scope>NUCLEOTIDE SEQUENCE</scope>
</reference>
<dbReference type="EMBL" id="CAKOGP040001847">
    <property type="protein sequence ID" value="CAJ1954003.1"/>
    <property type="molecule type" value="Genomic_DNA"/>
</dbReference>
<protein>
    <recommendedName>
        <fullName evidence="3">NADP-dependent oxidoreductase domain-containing protein</fullName>
    </recommendedName>
</protein>
<evidence type="ECO:0000256" key="1">
    <source>
        <dbReference type="ARBA" id="ARBA00023002"/>
    </source>
</evidence>
<dbReference type="AlphaFoldDB" id="A0AAD2PV56"/>
<dbReference type="SUPFAM" id="SSF51430">
    <property type="entry name" value="NAD(P)-linked oxidoreductase"/>
    <property type="match status" value="1"/>
</dbReference>
<dbReference type="Gene3D" id="3.20.20.100">
    <property type="entry name" value="NADP-dependent oxidoreductase domain"/>
    <property type="match status" value="1"/>
</dbReference>
<dbReference type="PANTHER" id="PTHR43625:SF5">
    <property type="entry name" value="PYRIDOXAL REDUCTASE, CHLOROPLASTIC"/>
    <property type="match status" value="1"/>
</dbReference>